<proteinExistence type="predicted"/>
<evidence type="ECO:0000313" key="1">
    <source>
        <dbReference type="EMBL" id="OBX64874.1"/>
    </source>
</evidence>
<reference evidence="1 2" key="1">
    <citation type="submission" date="2016-06" db="EMBL/GenBank/DDBJ databases">
        <title>Draft genome of Moraxella lacunata CCUG 57757A.</title>
        <authorList>
            <person name="Salva-Serra F."/>
            <person name="Engstrom-Jakobsson H."/>
            <person name="Thorell K."/>
            <person name="Gonzales-Siles L."/>
            <person name="Karlsson R."/>
            <person name="Boulund F."/>
            <person name="Engstrand L."/>
            <person name="Kristiansson E."/>
            <person name="Moore E."/>
        </authorList>
    </citation>
    <scope>NUCLEOTIDE SEQUENCE [LARGE SCALE GENOMIC DNA]</scope>
    <source>
        <strain evidence="1 2">CCUG 57757A</strain>
    </source>
</reference>
<sequence>MNDLSNAYYEVLDCLLYVYMGFCRDFRPEEKNHLEIIYMVDYDFTILERHPLELLIHYTGMLSLCSSWHPDASNYFLRKINEIISQHNLDDLLSLLNEECFDQLQRDLKVLNVIS</sequence>
<gene>
    <name evidence="1" type="ORF">A9309_03895</name>
</gene>
<comment type="caution">
    <text evidence="1">The sequence shown here is derived from an EMBL/GenBank/DDBJ whole genome shotgun (WGS) entry which is preliminary data.</text>
</comment>
<dbReference type="Proteomes" id="UP000092607">
    <property type="component" value="Unassembled WGS sequence"/>
</dbReference>
<dbReference type="AlphaFoldDB" id="A0A1B8Q587"/>
<dbReference type="EMBL" id="LZMS01000038">
    <property type="protein sequence ID" value="OBX64874.1"/>
    <property type="molecule type" value="Genomic_DNA"/>
</dbReference>
<evidence type="ECO:0000313" key="2">
    <source>
        <dbReference type="Proteomes" id="UP000092607"/>
    </source>
</evidence>
<protein>
    <submittedName>
        <fullName evidence="1">Uncharacterized protein</fullName>
    </submittedName>
</protein>
<name>A0A1B8Q587_MORLA</name>
<accession>A0A1B8Q587</accession>
<dbReference type="RefSeq" id="WP_065256268.1">
    <property type="nucleotide sequence ID" value="NZ_JARDJM010000020.1"/>
</dbReference>
<organism evidence="1 2">
    <name type="scientific">Moraxella lacunata</name>
    <dbReference type="NCBI Taxonomy" id="477"/>
    <lineage>
        <taxon>Bacteria</taxon>
        <taxon>Pseudomonadati</taxon>
        <taxon>Pseudomonadota</taxon>
        <taxon>Gammaproteobacteria</taxon>
        <taxon>Moraxellales</taxon>
        <taxon>Moraxellaceae</taxon>
        <taxon>Moraxella</taxon>
    </lineage>
</organism>